<dbReference type="RefSeq" id="WP_273642933.1">
    <property type="nucleotide sequence ID" value="NZ_JAQQXP010000005.1"/>
</dbReference>
<reference evidence="3 4" key="1">
    <citation type="submission" date="2022-10" db="EMBL/GenBank/DDBJ databases">
        <title>Alteromonas sp. chi3 Genome sequencing.</title>
        <authorList>
            <person name="Park S."/>
        </authorList>
    </citation>
    <scope>NUCLEOTIDE SEQUENCE [LARGE SCALE GENOMIC DNA]</scope>
    <source>
        <strain evidence="4">chi3</strain>
    </source>
</reference>
<keyword evidence="4" id="KW-1185">Reference proteome</keyword>
<feature type="domain" description="Glycosyltransferase subfamily 4-like N-terminal" evidence="2">
    <location>
        <begin position="17"/>
        <end position="210"/>
    </location>
</feature>
<dbReference type="PANTHER" id="PTHR45947">
    <property type="entry name" value="SULFOQUINOVOSYL TRANSFERASE SQD2"/>
    <property type="match status" value="1"/>
</dbReference>
<dbReference type="InterPro" id="IPR028098">
    <property type="entry name" value="Glyco_trans_4-like_N"/>
</dbReference>
<name>A0ABT5L7H4_9ALTE</name>
<dbReference type="InterPro" id="IPR001296">
    <property type="entry name" value="Glyco_trans_1"/>
</dbReference>
<dbReference type="InterPro" id="IPR050194">
    <property type="entry name" value="Glycosyltransferase_grp1"/>
</dbReference>
<evidence type="ECO:0000259" key="1">
    <source>
        <dbReference type="Pfam" id="PF00534"/>
    </source>
</evidence>
<gene>
    <name evidence="3" type="ORF">OIK42_19850</name>
</gene>
<evidence type="ECO:0000313" key="4">
    <source>
        <dbReference type="Proteomes" id="UP001218788"/>
    </source>
</evidence>
<proteinExistence type="predicted"/>
<dbReference type="PANTHER" id="PTHR45947:SF13">
    <property type="entry name" value="TRANSFERASE"/>
    <property type="match status" value="1"/>
</dbReference>
<dbReference type="Gene3D" id="3.40.50.2000">
    <property type="entry name" value="Glycogen Phosphorylase B"/>
    <property type="match status" value="2"/>
</dbReference>
<accession>A0ABT5L7H4</accession>
<feature type="domain" description="Glycosyl transferase family 1" evidence="1">
    <location>
        <begin position="224"/>
        <end position="375"/>
    </location>
</feature>
<dbReference type="Pfam" id="PF13439">
    <property type="entry name" value="Glyco_transf_4"/>
    <property type="match status" value="1"/>
</dbReference>
<evidence type="ECO:0000259" key="2">
    <source>
        <dbReference type="Pfam" id="PF13439"/>
    </source>
</evidence>
<dbReference type="CDD" id="cd03823">
    <property type="entry name" value="GT4_ExpE7-like"/>
    <property type="match status" value="1"/>
</dbReference>
<evidence type="ECO:0000313" key="3">
    <source>
        <dbReference type="EMBL" id="MDC8833015.1"/>
    </source>
</evidence>
<dbReference type="Proteomes" id="UP001218788">
    <property type="component" value="Unassembled WGS sequence"/>
</dbReference>
<comment type="caution">
    <text evidence="3">The sequence shown here is derived from an EMBL/GenBank/DDBJ whole genome shotgun (WGS) entry which is preliminary data.</text>
</comment>
<organism evidence="3 4">
    <name type="scientific">Alteromonas gilva</name>
    <dbReference type="NCBI Taxonomy" id="2987522"/>
    <lineage>
        <taxon>Bacteria</taxon>
        <taxon>Pseudomonadati</taxon>
        <taxon>Pseudomonadota</taxon>
        <taxon>Gammaproteobacteria</taxon>
        <taxon>Alteromonadales</taxon>
        <taxon>Alteromonadaceae</taxon>
        <taxon>Alteromonas/Salinimonas group</taxon>
        <taxon>Alteromonas</taxon>
    </lineage>
</organism>
<sequence length="403" mass="45405">MKKILFISHGHPELSKGGAEVASWNLYQQLKEQGFECLYIARTDPGSHGGSTFSVRGEELLFHTAMDDWFSLSTKRLKPLFDDLGDLVKEYAPDVIHIHHYAHMGFEIFAALRQAAPNAKIVFTIHEFMTICMHNGQMVKKGSLKLCHKALPADCHKCFPQHSPGDFLLRQQYLLDQFDNVDCFVSPSHFLAKRYIEWGLPEDKMHVIENVLPEMTSFPPAPIKEGEKRTRLAFFGQINPYKGLDILLNALTLLPDNIREQITLDVHGANLDKQEPSFQEKINKQLDALSDCVNLRGAYESEQLPGLLADCDWVVIPSIWWENSPVVIQEAIAHGRPLIGSNIGGMKEKIENIAGLTFEARSASSLAKTIQNAIEPDVFEHWQKSLVVSSNTLQEHISLLNSL</sequence>
<dbReference type="SUPFAM" id="SSF53756">
    <property type="entry name" value="UDP-Glycosyltransferase/glycogen phosphorylase"/>
    <property type="match status" value="1"/>
</dbReference>
<protein>
    <submittedName>
        <fullName evidence="3">Glycosyltransferase family 4 protein</fullName>
    </submittedName>
</protein>
<dbReference type="EMBL" id="JAQQXP010000005">
    <property type="protein sequence ID" value="MDC8833015.1"/>
    <property type="molecule type" value="Genomic_DNA"/>
</dbReference>
<dbReference type="Pfam" id="PF00534">
    <property type="entry name" value="Glycos_transf_1"/>
    <property type="match status" value="1"/>
</dbReference>